<dbReference type="Gene3D" id="6.10.140.140">
    <property type="match status" value="1"/>
</dbReference>
<sequence>MVEKSLASPQAKRGAPSGPEAGHLWAFRGEREPKTLGVDASISEEHRQLFRRFSYQEATSPREACARLHDLCRRWLKPERCTKAEMMDLVVLEQFLAVLPPEMESWVRECGAETTSQAVALAEGFLLSQAAEKKQPVAQAATKFPVAKKASLDTKKAAVAALGWMMQDSQGEVTSQGGRRKQTVCLQTSSIPGGAKMSVLTPAQDLVIFQDVAVGFAEEEWALMDLNQKALHKDVMEDISWMLGSLGNTVASEANPRSSPLLGRVGTFSRPCFPNSRHTKNILNGPADDEKDDKNSPNTSMVPFERTDHEAGKQIVENWSGQTWYKGNPPKKGKTKSSADSSKLLAFWENQEGKSRSCSVSEKIFKYNWVLDRNSRVHTQEEPKNFMDRDHSFTVNSSLVSYERIETGKKPYECLECGKGFTVKRNLTLHQRTHTGEKPYKCTECGKSFSRSGTLSVHRRTHTGEKPYKCLECGKSFSESSNLSVHRRTHTGEKPYECTECGKSFIDSSSLSSHQRTHTGEKPCQCMECGKRFRQIGSLSSHKRTHTGEKPYKCMECGKNFSQRSNLRSHLRLHTGEKPYKCMQCGKSFSRNDHLSLHEKTHLRQHQVSDMVHTNSMVFFPISHHLLPDVGAPSAERQNWP</sequence>
<feature type="domain" description="C2H2-type" evidence="12">
    <location>
        <begin position="440"/>
        <end position="467"/>
    </location>
</feature>
<evidence type="ECO:0000256" key="1">
    <source>
        <dbReference type="ARBA" id="ARBA00004123"/>
    </source>
</evidence>
<dbReference type="CDD" id="cd07936">
    <property type="entry name" value="SCAN"/>
    <property type="match status" value="1"/>
</dbReference>
<proteinExistence type="predicted"/>
<dbReference type="SUPFAM" id="SSF57667">
    <property type="entry name" value="beta-beta-alpha zinc fingers"/>
    <property type="match status" value="4"/>
</dbReference>
<dbReference type="SUPFAM" id="SSF47353">
    <property type="entry name" value="Retrovirus capsid dimerization domain-like"/>
    <property type="match status" value="1"/>
</dbReference>
<evidence type="ECO:0000256" key="3">
    <source>
        <dbReference type="ARBA" id="ARBA00022737"/>
    </source>
</evidence>
<feature type="region of interest" description="Disordered" evidence="11">
    <location>
        <begin position="1"/>
        <end position="23"/>
    </location>
</feature>
<dbReference type="SMART" id="SM00355">
    <property type="entry name" value="ZnF_C2H2"/>
    <property type="match status" value="7"/>
</dbReference>
<feature type="domain" description="C2H2-type" evidence="12">
    <location>
        <begin position="468"/>
        <end position="495"/>
    </location>
</feature>
<dbReference type="InterPro" id="IPR001909">
    <property type="entry name" value="KRAB"/>
</dbReference>
<keyword evidence="15" id="KW-1185">Reference proteome</keyword>
<keyword evidence="6" id="KW-0805">Transcription regulation</keyword>
<feature type="domain" description="KRAB" evidence="14">
    <location>
        <begin position="207"/>
        <end position="285"/>
    </location>
</feature>
<dbReference type="PANTHER" id="PTHR24399">
    <property type="entry name" value="ZINC FINGER AND BTB DOMAIN-CONTAINING"/>
    <property type="match status" value="1"/>
</dbReference>
<keyword evidence="9" id="KW-0539">Nucleus</keyword>
<evidence type="ECO:0000256" key="7">
    <source>
        <dbReference type="ARBA" id="ARBA00023125"/>
    </source>
</evidence>
<organism evidence="15 16">
    <name type="scientific">Pogona vitticeps</name>
    <name type="common">central bearded dragon</name>
    <dbReference type="NCBI Taxonomy" id="103695"/>
    <lineage>
        <taxon>Eukaryota</taxon>
        <taxon>Metazoa</taxon>
        <taxon>Chordata</taxon>
        <taxon>Craniata</taxon>
        <taxon>Vertebrata</taxon>
        <taxon>Euteleostomi</taxon>
        <taxon>Lepidosauria</taxon>
        <taxon>Squamata</taxon>
        <taxon>Bifurcata</taxon>
        <taxon>Unidentata</taxon>
        <taxon>Episquamata</taxon>
        <taxon>Toxicofera</taxon>
        <taxon>Iguania</taxon>
        <taxon>Acrodonta</taxon>
        <taxon>Agamidae</taxon>
        <taxon>Amphibolurinae</taxon>
        <taxon>Pogona</taxon>
    </lineage>
</organism>
<dbReference type="Pfam" id="PF01352">
    <property type="entry name" value="KRAB"/>
    <property type="match status" value="1"/>
</dbReference>
<evidence type="ECO:0000256" key="11">
    <source>
        <dbReference type="SAM" id="MobiDB-lite"/>
    </source>
</evidence>
<dbReference type="SMART" id="SM00431">
    <property type="entry name" value="SCAN"/>
    <property type="match status" value="1"/>
</dbReference>
<dbReference type="Pfam" id="PF02023">
    <property type="entry name" value="SCAN"/>
    <property type="match status" value="1"/>
</dbReference>
<dbReference type="InterPro" id="IPR036051">
    <property type="entry name" value="KRAB_dom_sf"/>
</dbReference>
<dbReference type="Gene3D" id="1.10.4020.10">
    <property type="entry name" value="DNA breaking-rejoining enzymes"/>
    <property type="match status" value="1"/>
</dbReference>
<dbReference type="Gene3D" id="3.30.160.60">
    <property type="entry name" value="Classic Zinc Finger"/>
    <property type="match status" value="7"/>
</dbReference>
<feature type="region of interest" description="Disordered" evidence="11">
    <location>
        <begin position="276"/>
        <end position="338"/>
    </location>
</feature>
<dbReference type="PROSITE" id="PS50157">
    <property type="entry name" value="ZINC_FINGER_C2H2_2"/>
    <property type="match status" value="7"/>
</dbReference>
<dbReference type="Pfam" id="PF00096">
    <property type="entry name" value="zf-C2H2"/>
    <property type="match status" value="7"/>
</dbReference>
<feature type="domain" description="C2H2-type" evidence="12">
    <location>
        <begin position="580"/>
        <end position="607"/>
    </location>
</feature>
<evidence type="ECO:0000313" key="16">
    <source>
        <dbReference type="RefSeq" id="XP_072843498.1"/>
    </source>
</evidence>
<dbReference type="GeneID" id="110070383"/>
<evidence type="ECO:0000256" key="6">
    <source>
        <dbReference type="ARBA" id="ARBA00023015"/>
    </source>
</evidence>
<evidence type="ECO:0000256" key="2">
    <source>
        <dbReference type="ARBA" id="ARBA00022723"/>
    </source>
</evidence>
<dbReference type="PROSITE" id="PS50804">
    <property type="entry name" value="SCAN_BOX"/>
    <property type="match status" value="1"/>
</dbReference>
<name>A0ABM5FDL7_9SAUR</name>
<feature type="domain" description="C2H2-type" evidence="12">
    <location>
        <begin position="412"/>
        <end position="439"/>
    </location>
</feature>
<keyword evidence="5" id="KW-0862">Zinc</keyword>
<accession>A0ABM5FDL7</accession>
<evidence type="ECO:0000259" key="14">
    <source>
        <dbReference type="PROSITE" id="PS50805"/>
    </source>
</evidence>
<evidence type="ECO:0000256" key="5">
    <source>
        <dbReference type="ARBA" id="ARBA00022833"/>
    </source>
</evidence>
<evidence type="ECO:0000256" key="10">
    <source>
        <dbReference type="PROSITE-ProRule" id="PRU00042"/>
    </source>
</evidence>
<dbReference type="InterPro" id="IPR038269">
    <property type="entry name" value="SCAN_sf"/>
</dbReference>
<keyword evidence="2" id="KW-0479">Metal-binding</keyword>
<keyword evidence="4 10" id="KW-0863">Zinc-finger</keyword>
<evidence type="ECO:0000256" key="8">
    <source>
        <dbReference type="ARBA" id="ARBA00023163"/>
    </source>
</evidence>
<gene>
    <name evidence="16" type="primary">LOC110070383</name>
</gene>
<dbReference type="PROSITE" id="PS00028">
    <property type="entry name" value="ZINC_FINGER_C2H2_1"/>
    <property type="match status" value="7"/>
</dbReference>
<evidence type="ECO:0000259" key="13">
    <source>
        <dbReference type="PROSITE" id="PS50804"/>
    </source>
</evidence>
<keyword evidence="8" id="KW-0804">Transcription</keyword>
<feature type="domain" description="SCAN box" evidence="13">
    <location>
        <begin position="47"/>
        <end position="125"/>
    </location>
</feature>
<dbReference type="InterPro" id="IPR036236">
    <property type="entry name" value="Znf_C2H2_sf"/>
</dbReference>
<feature type="domain" description="C2H2-type" evidence="12">
    <location>
        <begin position="524"/>
        <end position="551"/>
    </location>
</feature>
<feature type="domain" description="C2H2-type" evidence="12">
    <location>
        <begin position="552"/>
        <end position="579"/>
    </location>
</feature>
<dbReference type="InterPro" id="IPR003309">
    <property type="entry name" value="SCAN_dom"/>
</dbReference>
<feature type="domain" description="C2H2-type" evidence="12">
    <location>
        <begin position="496"/>
        <end position="523"/>
    </location>
</feature>
<dbReference type="SMART" id="SM00349">
    <property type="entry name" value="KRAB"/>
    <property type="match status" value="1"/>
</dbReference>
<comment type="subcellular location">
    <subcellularLocation>
        <location evidence="1">Nucleus</location>
    </subcellularLocation>
</comment>
<protein>
    <submittedName>
        <fullName evidence="16">Uncharacterized protein isoform X1</fullName>
    </submittedName>
</protein>
<dbReference type="CDD" id="cd07765">
    <property type="entry name" value="KRAB_A-box"/>
    <property type="match status" value="1"/>
</dbReference>
<keyword evidence="3" id="KW-0677">Repeat</keyword>
<evidence type="ECO:0000256" key="4">
    <source>
        <dbReference type="ARBA" id="ARBA00022771"/>
    </source>
</evidence>
<dbReference type="Proteomes" id="UP001652642">
    <property type="component" value="Chromosome 2"/>
</dbReference>
<dbReference type="InterPro" id="IPR013087">
    <property type="entry name" value="Znf_C2H2_type"/>
</dbReference>
<evidence type="ECO:0000259" key="12">
    <source>
        <dbReference type="PROSITE" id="PS50157"/>
    </source>
</evidence>
<evidence type="ECO:0000313" key="15">
    <source>
        <dbReference type="Proteomes" id="UP001652642"/>
    </source>
</evidence>
<dbReference type="PROSITE" id="PS50805">
    <property type="entry name" value="KRAB"/>
    <property type="match status" value="1"/>
</dbReference>
<dbReference type="RefSeq" id="XP_072843498.1">
    <property type="nucleotide sequence ID" value="XM_072987397.1"/>
</dbReference>
<reference evidence="16" key="2">
    <citation type="submission" date="2025-08" db="UniProtKB">
        <authorList>
            <consortium name="RefSeq"/>
        </authorList>
    </citation>
    <scope>IDENTIFICATION</scope>
</reference>
<keyword evidence="7" id="KW-0238">DNA-binding</keyword>
<reference evidence="15" key="1">
    <citation type="submission" date="2025-05" db="UniProtKB">
        <authorList>
            <consortium name="RefSeq"/>
        </authorList>
    </citation>
    <scope>NUCLEOTIDE SEQUENCE [LARGE SCALE GENOMIC DNA]</scope>
</reference>
<evidence type="ECO:0000256" key="9">
    <source>
        <dbReference type="ARBA" id="ARBA00023242"/>
    </source>
</evidence>
<dbReference type="PANTHER" id="PTHR24399:SF73">
    <property type="entry name" value="ZINC FINGER PROTEIN 572"/>
    <property type="match status" value="1"/>
</dbReference>
<dbReference type="SUPFAM" id="SSF109640">
    <property type="entry name" value="KRAB domain (Kruppel-associated box)"/>
    <property type="match status" value="1"/>
</dbReference>